<evidence type="ECO:0000256" key="7">
    <source>
        <dbReference type="SAM" id="MobiDB-lite"/>
    </source>
</evidence>
<evidence type="ECO:0000256" key="1">
    <source>
        <dbReference type="ARBA" id="ARBA00004370"/>
    </source>
</evidence>
<dbReference type="STRING" id="240176.A8N5L6"/>
<protein>
    <recommendedName>
        <fullName evidence="10">Cytochrome b561 domain-containing protein</fullName>
    </recommendedName>
</protein>
<dbReference type="Pfam" id="PF16010">
    <property type="entry name" value="CDH-cyt"/>
    <property type="match status" value="1"/>
</dbReference>
<dbReference type="OMA" id="IVWYIWV"/>
<feature type="transmembrane region" description="Helical" evidence="8">
    <location>
        <begin position="298"/>
        <end position="319"/>
    </location>
</feature>
<keyword evidence="12" id="KW-1185">Reference proteome</keyword>
<dbReference type="VEuPathDB" id="FungiDB:CC1G_09321"/>
<dbReference type="PANTHER" id="PTHR47797">
    <property type="entry name" value="DEHYDROGENASE, PUTATIVE (AFU_ORTHOLOGUE AFUA_8G05805)-RELATED"/>
    <property type="match status" value="1"/>
</dbReference>
<sequence>MKCIGSLALALLSVTSVLATGSLYPRRPPGGGHGGGDSDDMDFPPGSGPSRGGGSGGGNETSSSLRGDSRCVSTMCIAAEVNGDTVRYTLTSQRPEVGWMAIGFGRQMVRSPMVILWANSDGSITLSQRQAARQVEPDVVAAPPRVATLQNSLSVANGDTQQSLIWAFSPVQPSSSDVDARLVQHTSQGTITLDLTRTTGGGTNGGSSDDAGESVPLTGNQKTLLAHAVVATVGFLVILPIGALIPRYLRTFASGWFKFHWIIQFILGGLAVVIGVILGIVGVANSGGTHVNSTHKRLGIALLVLYIVQVSLGAFIHFVKPKNRPGRPPQNYLHAVLGIAIIALALWQVRTGYRQEWPESTGRPAANGVNIVWHVWVVLPMVQDLLSCPDNGGKRGRQDKATNSVNMSHPRSSTLPQLEIPKNSVLIFLCS</sequence>
<dbReference type="InterPro" id="IPR006593">
    <property type="entry name" value="Cyt_b561/ferric_Rdtase_TM"/>
</dbReference>
<name>A8N5L6_COPC7</name>
<evidence type="ECO:0000256" key="5">
    <source>
        <dbReference type="ARBA" id="ARBA00022989"/>
    </source>
</evidence>
<evidence type="ECO:0000259" key="10">
    <source>
        <dbReference type="PROSITE" id="PS50939"/>
    </source>
</evidence>
<keyword evidence="6 8" id="KW-0472">Membrane</keyword>
<dbReference type="GO" id="GO:0016020">
    <property type="term" value="C:membrane"/>
    <property type="evidence" value="ECO:0007669"/>
    <property type="project" value="UniProtKB-SubCell"/>
</dbReference>
<dbReference type="InterPro" id="IPR015920">
    <property type="entry name" value="Cellobiose_DH-like_cyt"/>
</dbReference>
<proteinExistence type="predicted"/>
<dbReference type="Pfam" id="PF03188">
    <property type="entry name" value="Cytochrom_B561"/>
    <property type="match status" value="1"/>
</dbReference>
<dbReference type="InterPro" id="IPR005018">
    <property type="entry name" value="DOMON_domain"/>
</dbReference>
<dbReference type="InParanoid" id="A8N5L6"/>
<comment type="subcellular location">
    <subcellularLocation>
        <location evidence="1">Membrane</location>
    </subcellularLocation>
</comment>
<feature type="chain" id="PRO_5002726964" description="Cytochrome b561 domain-containing protein" evidence="9">
    <location>
        <begin position="20"/>
        <end position="431"/>
    </location>
</feature>
<keyword evidence="4" id="KW-0249">Electron transport</keyword>
<dbReference type="OrthoDB" id="19261at2759"/>
<feature type="transmembrane region" description="Helical" evidence="8">
    <location>
        <begin position="261"/>
        <end position="286"/>
    </location>
</feature>
<dbReference type="HOGENOM" id="CLU_038404_1_0_1"/>
<reference evidence="11 12" key="1">
    <citation type="journal article" date="2010" name="Proc. Natl. Acad. Sci. U.S.A.">
        <title>Insights into evolution of multicellular fungi from the assembled chromosomes of the mushroom Coprinopsis cinerea (Coprinus cinereus).</title>
        <authorList>
            <person name="Stajich J.E."/>
            <person name="Wilke S.K."/>
            <person name="Ahren D."/>
            <person name="Au C.H."/>
            <person name="Birren B.W."/>
            <person name="Borodovsky M."/>
            <person name="Burns C."/>
            <person name="Canback B."/>
            <person name="Casselton L.A."/>
            <person name="Cheng C.K."/>
            <person name="Deng J."/>
            <person name="Dietrich F.S."/>
            <person name="Fargo D.C."/>
            <person name="Farman M.L."/>
            <person name="Gathman A.C."/>
            <person name="Goldberg J."/>
            <person name="Guigo R."/>
            <person name="Hoegger P.J."/>
            <person name="Hooker J.B."/>
            <person name="Huggins A."/>
            <person name="James T.Y."/>
            <person name="Kamada T."/>
            <person name="Kilaru S."/>
            <person name="Kodira C."/>
            <person name="Kues U."/>
            <person name="Kupfer D."/>
            <person name="Kwan H.S."/>
            <person name="Lomsadze A."/>
            <person name="Li W."/>
            <person name="Lilly W.W."/>
            <person name="Ma L.J."/>
            <person name="Mackey A.J."/>
            <person name="Manning G."/>
            <person name="Martin F."/>
            <person name="Muraguchi H."/>
            <person name="Natvig D.O."/>
            <person name="Palmerini H."/>
            <person name="Ramesh M.A."/>
            <person name="Rehmeyer C.J."/>
            <person name="Roe B.A."/>
            <person name="Shenoy N."/>
            <person name="Stanke M."/>
            <person name="Ter-Hovhannisyan V."/>
            <person name="Tunlid A."/>
            <person name="Velagapudi R."/>
            <person name="Vision T.J."/>
            <person name="Zeng Q."/>
            <person name="Zolan M.E."/>
            <person name="Pukkila P.J."/>
        </authorList>
    </citation>
    <scope>NUCLEOTIDE SEQUENCE [LARGE SCALE GENOMIC DNA]</scope>
    <source>
        <strain evidence="12">Okayama-7 / 130 / ATCC MYA-4618 / FGSC 9003</strain>
    </source>
</reference>
<dbReference type="RefSeq" id="XP_001830161.2">
    <property type="nucleotide sequence ID" value="XM_001830109.2"/>
</dbReference>
<feature type="compositionally biased region" description="Polar residues" evidence="7">
    <location>
        <begin position="401"/>
        <end position="413"/>
    </location>
</feature>
<feature type="domain" description="Cytochrome b561" evidence="10">
    <location>
        <begin position="179"/>
        <end position="388"/>
    </location>
</feature>
<accession>A8N5L6</accession>
<comment type="caution">
    <text evidence="11">The sequence shown here is derived from an EMBL/GenBank/DDBJ whole genome shotgun (WGS) entry which is preliminary data.</text>
</comment>
<dbReference type="EMBL" id="AACS02000003">
    <property type="protein sequence ID" value="EAU91639.2"/>
    <property type="molecule type" value="Genomic_DNA"/>
</dbReference>
<feature type="signal peptide" evidence="9">
    <location>
        <begin position="1"/>
        <end position="19"/>
    </location>
</feature>
<feature type="region of interest" description="Disordered" evidence="7">
    <location>
        <begin position="25"/>
        <end position="67"/>
    </location>
</feature>
<dbReference type="PANTHER" id="PTHR47797:SF3">
    <property type="entry name" value="CYTOCHROME B561 DOMAIN-CONTAINING PROTEIN"/>
    <property type="match status" value="1"/>
</dbReference>
<feature type="transmembrane region" description="Helical" evidence="8">
    <location>
        <begin position="331"/>
        <end position="349"/>
    </location>
</feature>
<dbReference type="CDD" id="cd09630">
    <property type="entry name" value="CDH_like_cytochrome"/>
    <property type="match status" value="1"/>
</dbReference>
<evidence type="ECO:0000256" key="4">
    <source>
        <dbReference type="ARBA" id="ARBA00022982"/>
    </source>
</evidence>
<dbReference type="SUPFAM" id="SSF49344">
    <property type="entry name" value="CBD9-like"/>
    <property type="match status" value="1"/>
</dbReference>
<dbReference type="eggNOG" id="KOG4293">
    <property type="taxonomic scope" value="Eukaryota"/>
</dbReference>
<evidence type="ECO:0000256" key="6">
    <source>
        <dbReference type="ARBA" id="ARBA00023136"/>
    </source>
</evidence>
<feature type="transmembrane region" description="Helical" evidence="8">
    <location>
        <begin position="224"/>
        <end position="249"/>
    </location>
</feature>
<keyword evidence="2" id="KW-0813">Transport</keyword>
<keyword evidence="9" id="KW-0732">Signal</keyword>
<evidence type="ECO:0000313" key="11">
    <source>
        <dbReference type="EMBL" id="EAU91639.2"/>
    </source>
</evidence>
<evidence type="ECO:0000256" key="3">
    <source>
        <dbReference type="ARBA" id="ARBA00022692"/>
    </source>
</evidence>
<evidence type="ECO:0000256" key="8">
    <source>
        <dbReference type="SAM" id="Phobius"/>
    </source>
</evidence>
<dbReference type="KEGG" id="cci:CC1G_09321"/>
<feature type="compositionally biased region" description="Gly residues" evidence="7">
    <location>
        <begin position="49"/>
        <end position="59"/>
    </location>
</feature>
<feature type="region of interest" description="Disordered" evidence="7">
    <location>
        <begin position="390"/>
        <end position="413"/>
    </location>
</feature>
<dbReference type="Gene3D" id="2.60.40.1210">
    <property type="entry name" value="Cellobiose dehydrogenase, cytochrome domain"/>
    <property type="match status" value="2"/>
</dbReference>
<dbReference type="PROSITE" id="PS50939">
    <property type="entry name" value="CYTOCHROME_B561"/>
    <property type="match status" value="1"/>
</dbReference>
<keyword evidence="5 8" id="KW-1133">Transmembrane helix</keyword>
<feature type="region of interest" description="Disordered" evidence="7">
    <location>
        <begin position="194"/>
        <end position="214"/>
    </location>
</feature>
<keyword evidence="3 8" id="KW-0812">Transmembrane</keyword>
<dbReference type="AlphaFoldDB" id="A8N5L6"/>
<dbReference type="Gene3D" id="1.20.120.1770">
    <property type="match status" value="1"/>
</dbReference>
<evidence type="ECO:0000256" key="9">
    <source>
        <dbReference type="SAM" id="SignalP"/>
    </source>
</evidence>
<evidence type="ECO:0000313" key="12">
    <source>
        <dbReference type="Proteomes" id="UP000001861"/>
    </source>
</evidence>
<dbReference type="SMART" id="SM00665">
    <property type="entry name" value="B561"/>
    <property type="match status" value="1"/>
</dbReference>
<dbReference type="SMART" id="SM00664">
    <property type="entry name" value="DoH"/>
    <property type="match status" value="1"/>
</dbReference>
<dbReference type="CDD" id="cd08760">
    <property type="entry name" value="Cyt_b561_FRRS1_like"/>
    <property type="match status" value="1"/>
</dbReference>
<evidence type="ECO:0000256" key="2">
    <source>
        <dbReference type="ARBA" id="ARBA00022448"/>
    </source>
</evidence>
<gene>
    <name evidence="11" type="ORF">CC1G_09321</name>
</gene>
<dbReference type="Proteomes" id="UP000001861">
    <property type="component" value="Unassembled WGS sequence"/>
</dbReference>
<dbReference type="GeneID" id="6006600"/>
<organism evidence="11 12">
    <name type="scientific">Coprinopsis cinerea (strain Okayama-7 / 130 / ATCC MYA-4618 / FGSC 9003)</name>
    <name type="common">Inky cap fungus</name>
    <name type="synonym">Hormographiella aspergillata</name>
    <dbReference type="NCBI Taxonomy" id="240176"/>
    <lineage>
        <taxon>Eukaryota</taxon>
        <taxon>Fungi</taxon>
        <taxon>Dikarya</taxon>
        <taxon>Basidiomycota</taxon>
        <taxon>Agaricomycotina</taxon>
        <taxon>Agaricomycetes</taxon>
        <taxon>Agaricomycetidae</taxon>
        <taxon>Agaricales</taxon>
        <taxon>Agaricineae</taxon>
        <taxon>Psathyrellaceae</taxon>
        <taxon>Coprinopsis</taxon>
    </lineage>
</organism>